<dbReference type="AlphaFoldDB" id="A0A938YFG8"/>
<organism evidence="5 6">
    <name type="scientific">Nakamurella leprariae</name>
    <dbReference type="NCBI Taxonomy" id="2803911"/>
    <lineage>
        <taxon>Bacteria</taxon>
        <taxon>Bacillati</taxon>
        <taxon>Actinomycetota</taxon>
        <taxon>Actinomycetes</taxon>
        <taxon>Nakamurellales</taxon>
        <taxon>Nakamurellaceae</taxon>
        <taxon>Nakamurella</taxon>
    </lineage>
</organism>
<dbReference type="RefSeq" id="WP_205261528.1">
    <property type="nucleotide sequence ID" value="NZ_JAERWK010000019.1"/>
</dbReference>
<dbReference type="Pfam" id="PF03358">
    <property type="entry name" value="FMN_red"/>
    <property type="match status" value="1"/>
</dbReference>
<comment type="caution">
    <text evidence="5">The sequence shown here is derived from an EMBL/GenBank/DDBJ whole genome shotgun (WGS) entry which is preliminary data.</text>
</comment>
<reference evidence="5" key="1">
    <citation type="submission" date="2021-01" db="EMBL/GenBank/DDBJ databases">
        <title>YIM 132084 draft genome.</title>
        <authorList>
            <person name="An D."/>
        </authorList>
    </citation>
    <scope>NUCLEOTIDE SEQUENCE</scope>
    <source>
        <strain evidence="5">YIM 132084</strain>
    </source>
</reference>
<dbReference type="GO" id="GO:0016491">
    <property type="term" value="F:oxidoreductase activity"/>
    <property type="evidence" value="ECO:0007669"/>
    <property type="project" value="UniProtKB-KW"/>
</dbReference>
<dbReference type="InterPro" id="IPR029039">
    <property type="entry name" value="Flavoprotein-like_sf"/>
</dbReference>
<dbReference type="InterPro" id="IPR051814">
    <property type="entry name" value="NAD(P)H-dep_FMN_reductase"/>
</dbReference>
<dbReference type="EMBL" id="JAERWK010000019">
    <property type="protein sequence ID" value="MBM9468576.1"/>
    <property type="molecule type" value="Genomic_DNA"/>
</dbReference>
<keyword evidence="1" id="KW-0285">Flavoprotein</keyword>
<accession>A0A938YFG8</accession>
<name>A0A938YFG8_9ACTN</name>
<protein>
    <submittedName>
        <fullName evidence="5">NAD(P)H-dependent oxidoreductase</fullName>
    </submittedName>
</protein>
<evidence type="ECO:0000259" key="4">
    <source>
        <dbReference type="Pfam" id="PF03358"/>
    </source>
</evidence>
<evidence type="ECO:0000313" key="5">
    <source>
        <dbReference type="EMBL" id="MBM9468576.1"/>
    </source>
</evidence>
<keyword evidence="6" id="KW-1185">Reference proteome</keyword>
<proteinExistence type="predicted"/>
<evidence type="ECO:0000256" key="3">
    <source>
        <dbReference type="ARBA" id="ARBA00023002"/>
    </source>
</evidence>
<dbReference type="PANTHER" id="PTHR43408">
    <property type="entry name" value="FMN REDUCTASE (NADPH)"/>
    <property type="match status" value="1"/>
</dbReference>
<dbReference type="SUPFAM" id="SSF52218">
    <property type="entry name" value="Flavoproteins"/>
    <property type="match status" value="1"/>
</dbReference>
<evidence type="ECO:0000256" key="1">
    <source>
        <dbReference type="ARBA" id="ARBA00022630"/>
    </source>
</evidence>
<gene>
    <name evidence="5" type="ORF">JL106_14925</name>
</gene>
<dbReference type="Proteomes" id="UP000663792">
    <property type="component" value="Unassembled WGS sequence"/>
</dbReference>
<keyword evidence="3" id="KW-0560">Oxidoreductase</keyword>
<feature type="domain" description="NADPH-dependent FMN reductase-like" evidence="4">
    <location>
        <begin position="1"/>
        <end position="136"/>
    </location>
</feature>
<keyword evidence="2" id="KW-0288">FMN</keyword>
<evidence type="ECO:0000256" key="2">
    <source>
        <dbReference type="ARBA" id="ARBA00022643"/>
    </source>
</evidence>
<dbReference type="PANTHER" id="PTHR43408:SF2">
    <property type="entry name" value="FMN REDUCTASE (NADPH)"/>
    <property type="match status" value="1"/>
</dbReference>
<dbReference type="Gene3D" id="3.40.50.360">
    <property type="match status" value="1"/>
</dbReference>
<dbReference type="InterPro" id="IPR005025">
    <property type="entry name" value="FMN_Rdtase-like_dom"/>
</dbReference>
<sequence>MRIAVLVGNPRPGSRTLQVADAVADVLEARLGPTDRLVIDLASVARDMFDWPSPVMTELTEQVADSDLLVVASPTYKGSYTGLLKAFLDRLPNNGLAGVCAVHLLTGVHPQHAMATEVHLRPLLTELGCATPTRGLYFLMSQMADLVGVVDRWADENAEGIEMIGAALAETDPEPVPDWDR</sequence>
<evidence type="ECO:0000313" key="6">
    <source>
        <dbReference type="Proteomes" id="UP000663792"/>
    </source>
</evidence>